<evidence type="ECO:0008006" key="11">
    <source>
        <dbReference type="Google" id="ProtNLM"/>
    </source>
</evidence>
<comment type="cofactor">
    <cofactor evidence="1">
        <name>Mg(2+)</name>
        <dbReference type="ChEBI" id="CHEBI:18420"/>
    </cofactor>
</comment>
<dbReference type="GO" id="GO:0008296">
    <property type="term" value="F:3'-5'-DNA exonuclease activity"/>
    <property type="evidence" value="ECO:0007669"/>
    <property type="project" value="TreeGrafter"/>
</dbReference>
<dbReference type="AlphaFoldDB" id="A0A8B6H7N7"/>
<dbReference type="PANTHER" id="PTHR13058:SF19">
    <property type="entry name" value="LD40940P"/>
    <property type="match status" value="1"/>
</dbReference>
<keyword evidence="2" id="KW-0540">Nuclease</keyword>
<dbReference type="GO" id="GO:0005737">
    <property type="term" value="C:cytoplasm"/>
    <property type="evidence" value="ECO:0007669"/>
    <property type="project" value="TreeGrafter"/>
</dbReference>
<dbReference type="GO" id="GO:0046872">
    <property type="term" value="F:metal ion binding"/>
    <property type="evidence" value="ECO:0007669"/>
    <property type="project" value="UniProtKB-KW"/>
</dbReference>
<dbReference type="GO" id="GO:0006308">
    <property type="term" value="P:DNA catabolic process"/>
    <property type="evidence" value="ECO:0007669"/>
    <property type="project" value="TreeGrafter"/>
</dbReference>
<feature type="domain" description="PML C-terminal" evidence="8">
    <location>
        <begin position="415"/>
        <end position="488"/>
    </location>
</feature>
<keyword evidence="10" id="KW-1185">Reference proteome</keyword>
<keyword evidence="4" id="KW-0378">Hydrolase</keyword>
<dbReference type="Pfam" id="PF20700">
    <property type="entry name" value="Mutator"/>
    <property type="match status" value="1"/>
</dbReference>
<dbReference type="InterPro" id="IPR012337">
    <property type="entry name" value="RNaseH-like_sf"/>
</dbReference>
<evidence type="ECO:0000256" key="4">
    <source>
        <dbReference type="ARBA" id="ARBA00022801"/>
    </source>
</evidence>
<dbReference type="Gene3D" id="3.30.420.10">
    <property type="entry name" value="Ribonuclease H-like superfamily/Ribonuclease H"/>
    <property type="match status" value="1"/>
</dbReference>
<evidence type="ECO:0000313" key="10">
    <source>
        <dbReference type="Proteomes" id="UP000596742"/>
    </source>
</evidence>
<sequence>MSDRNHVKKNIANSLYSLGQKHKKLNQKIIKYFLNCLNYMLCQNQNDPDGVENGLEAVGRHPFGDHTFCDKTWCSHVEDPSKKYASLPFGKPLKDIPLQTALMDLMKGYKTQSSKLSNLGSTQGNESFNKSVASKAPKAHFYSGSSSLNIRVAASVAQKNEGQSYLLKVNKKIGLSPGVHTKRLAILRDIQARKRKAISVTRKEKIRRIQLRNRRIKKNTVKELCEGLSYSSAIDLQDHQDITEIPSAPSPPIENCHIQETAKLVCFDFETTSLARDSHITQIAAVSGDNHWSCYVTPKIPITNQASDITGITVRNGRVFHQGKPVDSLSISKAMEDFFKFIKGEDLKSFSQINLLKTLLNCDYAAHDALQDVTFLQKLMESSKIDFTDAKFSSATFTVPAAFHSFDQSASCKLNLPSLLEFVDNKVLSIGMARKIAASNLNKASLLIAFSRGQENGLQQLFSEECGKGPRVTKSSKIIHAVSKYISEHLIES</sequence>
<evidence type="ECO:0000259" key="7">
    <source>
        <dbReference type="Pfam" id="PF20700"/>
    </source>
</evidence>
<organism evidence="9 10">
    <name type="scientific">Mytilus galloprovincialis</name>
    <name type="common">Mediterranean mussel</name>
    <dbReference type="NCBI Taxonomy" id="29158"/>
    <lineage>
        <taxon>Eukaryota</taxon>
        <taxon>Metazoa</taxon>
        <taxon>Spiralia</taxon>
        <taxon>Lophotrochozoa</taxon>
        <taxon>Mollusca</taxon>
        <taxon>Bivalvia</taxon>
        <taxon>Autobranchia</taxon>
        <taxon>Pteriomorphia</taxon>
        <taxon>Mytilida</taxon>
        <taxon>Mytiloidea</taxon>
        <taxon>Mytilidae</taxon>
        <taxon>Mytilinae</taxon>
        <taxon>Mytilus</taxon>
    </lineage>
</organism>
<feature type="domain" description="Mutator-like transposase" evidence="7">
    <location>
        <begin position="2"/>
        <end position="74"/>
    </location>
</feature>
<evidence type="ECO:0000313" key="9">
    <source>
        <dbReference type="EMBL" id="VDI75087.1"/>
    </source>
</evidence>
<proteinExistence type="predicted"/>
<evidence type="ECO:0000259" key="8">
    <source>
        <dbReference type="Pfam" id="PF25244"/>
    </source>
</evidence>
<dbReference type="Proteomes" id="UP000596742">
    <property type="component" value="Unassembled WGS sequence"/>
</dbReference>
<dbReference type="EMBL" id="UYJE01009624">
    <property type="protein sequence ID" value="VDI75087.1"/>
    <property type="molecule type" value="Genomic_DNA"/>
</dbReference>
<gene>
    <name evidence="9" type="ORF">MGAL_10B043616</name>
</gene>
<dbReference type="GO" id="GO:0003676">
    <property type="term" value="F:nucleic acid binding"/>
    <property type="evidence" value="ECO:0007669"/>
    <property type="project" value="InterPro"/>
</dbReference>
<evidence type="ECO:0000256" key="2">
    <source>
        <dbReference type="ARBA" id="ARBA00022722"/>
    </source>
</evidence>
<dbReference type="OrthoDB" id="6140795at2759"/>
<dbReference type="Pfam" id="PF25244">
    <property type="entry name" value="PML_C"/>
    <property type="match status" value="1"/>
</dbReference>
<name>A0A8B6H7N7_MYTGA</name>
<evidence type="ECO:0000256" key="5">
    <source>
        <dbReference type="ARBA" id="ARBA00022839"/>
    </source>
</evidence>
<evidence type="ECO:0000256" key="3">
    <source>
        <dbReference type="ARBA" id="ARBA00022723"/>
    </source>
</evidence>
<keyword evidence="3" id="KW-0479">Metal-binding</keyword>
<dbReference type="PANTHER" id="PTHR13058">
    <property type="entry name" value="THREE PRIME REPAIR EXONUCLEASE 1, 2"/>
    <property type="match status" value="1"/>
</dbReference>
<comment type="caution">
    <text evidence="9">The sequence shown here is derived from an EMBL/GenBank/DDBJ whole genome shotgun (WGS) entry which is preliminary data.</text>
</comment>
<dbReference type="InterPro" id="IPR040393">
    <property type="entry name" value="TREX1/2"/>
</dbReference>
<keyword evidence="6" id="KW-0460">Magnesium</keyword>
<dbReference type="InterPro" id="IPR057617">
    <property type="entry name" value="PML_C"/>
</dbReference>
<evidence type="ECO:0000256" key="6">
    <source>
        <dbReference type="ARBA" id="ARBA00022842"/>
    </source>
</evidence>
<evidence type="ECO:0000256" key="1">
    <source>
        <dbReference type="ARBA" id="ARBA00001946"/>
    </source>
</evidence>
<keyword evidence="5" id="KW-0269">Exonuclease</keyword>
<dbReference type="SUPFAM" id="SSF53098">
    <property type="entry name" value="Ribonuclease H-like"/>
    <property type="match status" value="1"/>
</dbReference>
<dbReference type="InterPro" id="IPR036397">
    <property type="entry name" value="RNaseH_sf"/>
</dbReference>
<dbReference type="InterPro" id="IPR049012">
    <property type="entry name" value="Mutator_transp_dom"/>
</dbReference>
<protein>
    <recommendedName>
        <fullName evidence="11">Exonuclease domain-containing protein</fullName>
    </recommendedName>
</protein>
<accession>A0A8B6H7N7</accession>
<reference evidence="9" key="1">
    <citation type="submission" date="2018-11" db="EMBL/GenBank/DDBJ databases">
        <authorList>
            <person name="Alioto T."/>
            <person name="Alioto T."/>
        </authorList>
    </citation>
    <scope>NUCLEOTIDE SEQUENCE</scope>
</reference>